<name>F4PHQ1_CACFS</name>
<feature type="region of interest" description="Disordered" evidence="11">
    <location>
        <begin position="28"/>
        <end position="54"/>
    </location>
</feature>
<keyword evidence="5" id="KW-0677">Repeat</keyword>
<evidence type="ECO:0000313" key="15">
    <source>
        <dbReference type="Proteomes" id="UP000007797"/>
    </source>
</evidence>
<accession>F4PHQ1</accession>
<evidence type="ECO:0000256" key="12">
    <source>
        <dbReference type="SAM" id="Phobius"/>
    </source>
</evidence>
<feature type="transmembrane region" description="Helical" evidence="12">
    <location>
        <begin position="1319"/>
        <end position="1341"/>
    </location>
</feature>
<dbReference type="CDD" id="cd03233">
    <property type="entry name" value="ABCG_PDR_domain1"/>
    <property type="match status" value="1"/>
</dbReference>
<evidence type="ECO:0000256" key="11">
    <source>
        <dbReference type="SAM" id="MobiDB-lite"/>
    </source>
</evidence>
<keyword evidence="3" id="KW-0813">Transport</keyword>
<feature type="transmembrane region" description="Helical" evidence="12">
    <location>
        <begin position="1284"/>
        <end position="1307"/>
    </location>
</feature>
<dbReference type="SUPFAM" id="SSF52540">
    <property type="entry name" value="P-loop containing nucleoside triphosphate hydrolases"/>
    <property type="match status" value="2"/>
</dbReference>
<evidence type="ECO:0000256" key="2">
    <source>
        <dbReference type="ARBA" id="ARBA00006012"/>
    </source>
</evidence>
<keyword evidence="4 12" id="KW-0812">Transmembrane</keyword>
<feature type="transmembrane region" description="Helical" evidence="12">
    <location>
        <begin position="1246"/>
        <end position="1272"/>
    </location>
</feature>
<dbReference type="InterPro" id="IPR010929">
    <property type="entry name" value="PDR_CDR_ABC"/>
</dbReference>
<dbReference type="Proteomes" id="UP000007797">
    <property type="component" value="Unassembled WGS sequence"/>
</dbReference>
<keyword evidence="6" id="KW-0547">Nucleotide-binding</keyword>
<feature type="transmembrane region" description="Helical" evidence="12">
    <location>
        <begin position="1205"/>
        <end position="1226"/>
    </location>
</feature>
<dbReference type="RefSeq" id="XP_004363086.1">
    <property type="nucleotide sequence ID" value="XM_004363029.1"/>
</dbReference>
<evidence type="ECO:0000313" key="14">
    <source>
        <dbReference type="EMBL" id="EGG25235.1"/>
    </source>
</evidence>
<dbReference type="GO" id="GO:0016887">
    <property type="term" value="F:ATP hydrolysis activity"/>
    <property type="evidence" value="ECO:0007669"/>
    <property type="project" value="InterPro"/>
</dbReference>
<feature type="transmembrane region" description="Helical" evidence="12">
    <location>
        <begin position="1176"/>
        <end position="1193"/>
    </location>
</feature>
<dbReference type="GO" id="GO:0016020">
    <property type="term" value="C:membrane"/>
    <property type="evidence" value="ECO:0007669"/>
    <property type="project" value="UniProtKB-SubCell"/>
</dbReference>
<dbReference type="KEGG" id="dfa:DFA_03483"/>
<feature type="coiled-coil region" evidence="10">
    <location>
        <begin position="1118"/>
        <end position="1145"/>
    </location>
</feature>
<dbReference type="EMBL" id="GL883006">
    <property type="protein sequence ID" value="EGG25235.1"/>
    <property type="molecule type" value="Genomic_DNA"/>
</dbReference>
<feature type="transmembrane region" description="Helical" evidence="12">
    <location>
        <begin position="1436"/>
        <end position="1456"/>
    </location>
</feature>
<dbReference type="GO" id="GO:0140359">
    <property type="term" value="F:ABC-type transporter activity"/>
    <property type="evidence" value="ECO:0007669"/>
    <property type="project" value="InterPro"/>
</dbReference>
<comment type="subcellular location">
    <subcellularLocation>
        <location evidence="1">Membrane</location>
        <topology evidence="1">Multi-pass membrane protein</topology>
    </subcellularLocation>
</comment>
<gene>
    <name evidence="14" type="ORF">DFA_03483</name>
</gene>
<evidence type="ECO:0000259" key="13">
    <source>
        <dbReference type="PROSITE" id="PS50893"/>
    </source>
</evidence>
<dbReference type="Pfam" id="PF01061">
    <property type="entry name" value="ABC2_membrane"/>
    <property type="match status" value="2"/>
</dbReference>
<evidence type="ECO:0000256" key="4">
    <source>
        <dbReference type="ARBA" id="ARBA00022692"/>
    </source>
</evidence>
<dbReference type="SMART" id="SM00382">
    <property type="entry name" value="AAA"/>
    <property type="match status" value="2"/>
</dbReference>
<proteinExistence type="inferred from homology"/>
<evidence type="ECO:0000256" key="5">
    <source>
        <dbReference type="ARBA" id="ARBA00022737"/>
    </source>
</evidence>
<dbReference type="InterPro" id="IPR034003">
    <property type="entry name" value="ABCG_PDR_2"/>
</dbReference>
<dbReference type="Pfam" id="PF06422">
    <property type="entry name" value="PDR_CDR"/>
    <property type="match status" value="2"/>
</dbReference>
<keyword evidence="7" id="KW-0067">ATP-binding</keyword>
<dbReference type="InterPro" id="IPR003593">
    <property type="entry name" value="AAA+_ATPase"/>
</dbReference>
<keyword evidence="15" id="KW-1185">Reference proteome</keyword>
<dbReference type="GO" id="GO:0005524">
    <property type="term" value="F:ATP binding"/>
    <property type="evidence" value="ECO:0007669"/>
    <property type="project" value="UniProtKB-KW"/>
</dbReference>
<evidence type="ECO:0000256" key="6">
    <source>
        <dbReference type="ARBA" id="ARBA00022741"/>
    </source>
</evidence>
<dbReference type="PROSITE" id="PS50893">
    <property type="entry name" value="ABC_TRANSPORTER_2"/>
    <property type="match status" value="2"/>
</dbReference>
<dbReference type="InterPro" id="IPR034001">
    <property type="entry name" value="ABCG_PDR_1"/>
</dbReference>
<feature type="transmembrane region" description="Helical" evidence="12">
    <location>
        <begin position="584"/>
        <end position="609"/>
    </location>
</feature>
<dbReference type="Pfam" id="PF19055">
    <property type="entry name" value="ABC2_membrane_7"/>
    <property type="match status" value="1"/>
</dbReference>
<evidence type="ECO:0000256" key="8">
    <source>
        <dbReference type="ARBA" id="ARBA00022989"/>
    </source>
</evidence>
<dbReference type="InterPro" id="IPR027417">
    <property type="entry name" value="P-loop_NTPase"/>
</dbReference>
<evidence type="ECO:0000256" key="3">
    <source>
        <dbReference type="ARBA" id="ARBA00022448"/>
    </source>
</evidence>
<feature type="domain" description="ABC transporter" evidence="13">
    <location>
        <begin position="145"/>
        <end position="399"/>
    </location>
</feature>
<dbReference type="FunFam" id="3.40.50.300:FF:000054">
    <property type="entry name" value="ABC multidrug transporter atrF"/>
    <property type="match status" value="1"/>
</dbReference>
<sequence length="1462" mass="166332">MVEFEQEQNNNNTDNHDQFDIIEEIQLGNNNNNQNNNNNNNNSEDGADEDGQVDVDKGIGDFKKMAAHLEMESERYRLENDGDLEGRPAETEEDFKLRRYFEDSKRQLASNGAKPKKMGISIRDLTVVGRGADASIIPDMLTPVKRFFNLFNPYSWKGENGTTFDILHNINAFVKDGEMLLVLGRPGSGCSTLLRVISNQRESYVEVKGDVSYGGLPSKKWGKYRGEAIYTPEEDAHYPTLTVRETLDFTLKVKTPGQRLPDETKRSFRDKIFNLLVGMFGIVHQADTMVGNEWVRGLSGGERKRMTITEAMVSASPITCWDSSTRGLDAASALDYAKSLRIMSDTLDKTTIASFYQASDSIYHQFDNVLVLEKGRCIYFGPIGEAKQYFLDMGFECEPRKSIADFLTGVTNPQERKVREGFVGLAPPQTSVEFEARWLQSPQYQRSLARQKEFEEQIEREQPHLVFAEQVIAEKSRTTPNSKPYVTSFITQVMALTVRHFQLIGNDKFGIFSRYISLTIQAILYGSVFYKAGGDYNGLFTRGGAIFASLYLNAFLSQGELPLTFVGRRILQKHKSYAMYRPSAFLVAQVITDIPVLALQVFLYSIIAYFMFGLQYSADQFFIFAFTLLGSALTYTNLFRLFGNCFPSLFTAQNSISAYLIFMLTFGGYAIPYPKIKEVMWFGWFYWINPVTYAFKAMMANEFRDASFDCSTSAIPMGESYTDPAYRVCPIPGSTPGQMSISGEAYLEHTFSFKIDDRALNICILYLWWLLFTALNMIAMEKFDWTSGGYTQKVYKPGKAPKINDAEDELKQIRIVQEATDKLKENLKMEGGEFSWQNIRYTVPLADKTQKLLLDDVEGWIKPGQMTALMGSSGAGKTTLLDVLAKRKTLGTVQGTSLLNGKPLDIDFERITGYVEQMDVHNPHLTVREALRFSAKMRQEPSVSLEEKFSYVEHVLEMMEMKHLGDALIGDLESGVGISVEERKRLTIGTELVAKPHILFLDEPTSGLDSQSSYNIIKFIRKLADAGMPLVCTIHQPSSILFEYFDRLLLLAKGGKTAYFGDIGENSKTLTSYFERHGVRTCNPSENPAEYMLEVIGAGVHGKTDIDWPAAWKASPECSDITKQLNEMRERNVRINEQSSQKAREFSTSGIYQFWEVYKRMNIIWWRDPSYSFGRFFQSVLTGLVLGFSYFQLDNSSSDMLQRLFVVFQGILLSIMLIFIAIPQFFIQREYFRREYASKYYSWGPFALSIVLVELPYIIVTNTIYFFCSYYTVGLEFDAETGFYYWLAGTVFLFYSVSFGQMIAAICVNMTLAMTLTPLLIVFLWLFGGVMVSPGSIPTFWKYTAYPMNPTRYYLEGVITNVLKDLTVKCSSVDLLRFNVPAGQTCGDYAQEFINAAPGYIDNPMDTENCGYCIYENGSDYYHGLEWSETNRWRNFGIVLCYWVFNVLLIMGFVYLSRKAQR</sequence>
<dbReference type="CDD" id="cd03232">
    <property type="entry name" value="ABCG_PDR_domain2"/>
    <property type="match status" value="1"/>
</dbReference>
<protein>
    <submittedName>
        <fullName evidence="14">ABC transporter G family protein</fullName>
    </submittedName>
</protein>
<keyword evidence="8 12" id="KW-1133">Transmembrane helix</keyword>
<dbReference type="Pfam" id="PF14510">
    <property type="entry name" value="ABC_trans_N"/>
    <property type="match status" value="1"/>
</dbReference>
<dbReference type="InterPro" id="IPR029481">
    <property type="entry name" value="ABC_trans_N"/>
</dbReference>
<dbReference type="Pfam" id="PF00005">
    <property type="entry name" value="ABC_tran"/>
    <property type="match status" value="2"/>
</dbReference>
<dbReference type="InterPro" id="IPR013525">
    <property type="entry name" value="ABC2_TM"/>
</dbReference>
<feature type="domain" description="ABC transporter" evidence="13">
    <location>
        <begin position="834"/>
        <end position="1078"/>
    </location>
</feature>
<keyword evidence="10" id="KW-0175">Coiled coil</keyword>
<dbReference type="OrthoDB" id="245989at2759"/>
<dbReference type="OMA" id="DYHVPFH"/>
<organism evidence="14 15">
    <name type="scientific">Cavenderia fasciculata</name>
    <name type="common">Slime mold</name>
    <name type="synonym">Dictyostelium fasciculatum</name>
    <dbReference type="NCBI Taxonomy" id="261658"/>
    <lineage>
        <taxon>Eukaryota</taxon>
        <taxon>Amoebozoa</taxon>
        <taxon>Evosea</taxon>
        <taxon>Eumycetozoa</taxon>
        <taxon>Dictyostelia</taxon>
        <taxon>Acytosteliales</taxon>
        <taxon>Cavenderiaceae</taxon>
        <taxon>Cavenderia</taxon>
    </lineage>
</organism>
<feature type="compositionally biased region" description="Low complexity" evidence="11">
    <location>
        <begin position="29"/>
        <end position="42"/>
    </location>
</feature>
<keyword evidence="9 12" id="KW-0472">Membrane</keyword>
<feature type="transmembrane region" description="Helical" evidence="12">
    <location>
        <begin position="759"/>
        <end position="779"/>
    </location>
</feature>
<dbReference type="GeneID" id="14876843"/>
<feature type="transmembrane region" description="Helical" evidence="12">
    <location>
        <begin position="621"/>
        <end position="642"/>
    </location>
</feature>
<evidence type="ECO:0000256" key="10">
    <source>
        <dbReference type="SAM" id="Coils"/>
    </source>
</evidence>
<evidence type="ECO:0000256" key="7">
    <source>
        <dbReference type="ARBA" id="ARBA00022840"/>
    </source>
</evidence>
<feature type="transmembrane region" description="Helical" evidence="12">
    <location>
        <begin position="545"/>
        <end position="563"/>
    </location>
</feature>
<evidence type="ECO:0000256" key="1">
    <source>
        <dbReference type="ARBA" id="ARBA00004141"/>
    </source>
</evidence>
<comment type="similarity">
    <text evidence="2">Belongs to the ABC transporter superfamily. ABCG family. PDR (TC 3.A.1.205) subfamily.</text>
</comment>
<dbReference type="PANTHER" id="PTHR19241">
    <property type="entry name" value="ATP-BINDING CASSETTE TRANSPORTER"/>
    <property type="match status" value="1"/>
</dbReference>
<dbReference type="InterPro" id="IPR003439">
    <property type="entry name" value="ABC_transporter-like_ATP-bd"/>
</dbReference>
<evidence type="ECO:0000256" key="9">
    <source>
        <dbReference type="ARBA" id="ARBA00023136"/>
    </source>
</evidence>
<feature type="transmembrane region" description="Helical" evidence="12">
    <location>
        <begin position="654"/>
        <end position="671"/>
    </location>
</feature>
<reference evidence="15" key="1">
    <citation type="journal article" date="2011" name="Genome Res.">
        <title>Phylogeny-wide analysis of social amoeba genomes highlights ancient origins for complex intercellular communication.</title>
        <authorList>
            <person name="Heidel A.J."/>
            <person name="Lawal H.M."/>
            <person name="Felder M."/>
            <person name="Schilde C."/>
            <person name="Helps N.R."/>
            <person name="Tunggal B."/>
            <person name="Rivero F."/>
            <person name="John U."/>
            <person name="Schleicher M."/>
            <person name="Eichinger L."/>
            <person name="Platzer M."/>
            <person name="Noegel A.A."/>
            <person name="Schaap P."/>
            <person name="Gloeckner G."/>
        </authorList>
    </citation>
    <scope>NUCLEOTIDE SEQUENCE [LARGE SCALE GENOMIC DNA]</scope>
    <source>
        <strain evidence="15">SH3</strain>
    </source>
</reference>
<dbReference type="Gene3D" id="3.40.50.300">
    <property type="entry name" value="P-loop containing nucleotide triphosphate hydrolases"/>
    <property type="match status" value="2"/>
</dbReference>
<dbReference type="InterPro" id="IPR043926">
    <property type="entry name" value="ABCG_dom"/>
</dbReference>